<dbReference type="OMA" id="ETAHENP"/>
<dbReference type="EnsemblMetazoa" id="XM_038210486.1">
    <property type="protein sequence ID" value="XP_038066414.1"/>
    <property type="gene ID" value="LOC119736469"/>
</dbReference>
<keyword evidence="14" id="KW-1185">Reference proteome</keyword>
<organism evidence="13 14">
    <name type="scientific">Patiria miniata</name>
    <name type="common">Bat star</name>
    <name type="synonym">Asterina miniata</name>
    <dbReference type="NCBI Taxonomy" id="46514"/>
    <lineage>
        <taxon>Eukaryota</taxon>
        <taxon>Metazoa</taxon>
        <taxon>Echinodermata</taxon>
        <taxon>Eleutherozoa</taxon>
        <taxon>Asterozoa</taxon>
        <taxon>Asteroidea</taxon>
        <taxon>Valvatacea</taxon>
        <taxon>Valvatida</taxon>
        <taxon>Asterinidae</taxon>
        <taxon>Patiria</taxon>
    </lineage>
</organism>
<keyword evidence="4" id="KW-0808">Transferase</keyword>
<evidence type="ECO:0000313" key="14">
    <source>
        <dbReference type="Proteomes" id="UP000887568"/>
    </source>
</evidence>
<sequence>MLPGIMYLTRSKAKKAMGVIFVAITCFVAIREIANRQSRVQKDTQEPPPLAPGKQRESLMSETAHENPSDVNLLHDTPLERPIKKQEVANQPPNASSQNNPLYSDEVINQHIVNFTLVNGDACDRNASSQHRKVFLLILVKCRPGDSFSRVQIRKTWGGLSEVDGKRILTMFLIGMTTNSTLMAKVVDENRLHGDIIQGDFMDHYLNLTHKTMMGWRWASEFCPGAEYVASADADVLLNLHNIVRRLSERPRERFAEGTVQAGARPCRWNMSKWHTSKETYPEPTYAPFFSGVCYVLSGDVAARVYKESAHVRFLPWDDVYIGLVLKRLGVVPQNFGKYLKFNESYQGIEDALSSGPAVLVGTEKDHAWTTHDRHNAQLVKIWKKVAQKQDATDRTKKKL</sequence>
<keyword evidence="8 11" id="KW-0333">Golgi apparatus</keyword>
<evidence type="ECO:0000256" key="7">
    <source>
        <dbReference type="ARBA" id="ARBA00022989"/>
    </source>
</evidence>
<proteinExistence type="inferred from homology"/>
<keyword evidence="6" id="KW-0735">Signal-anchor</keyword>
<dbReference type="AlphaFoldDB" id="A0A914ASH8"/>
<name>A0A914ASH8_PATMI</name>
<evidence type="ECO:0000256" key="1">
    <source>
        <dbReference type="ARBA" id="ARBA00004323"/>
    </source>
</evidence>
<dbReference type="PANTHER" id="PTHR11214">
    <property type="entry name" value="BETA-1,3-N-ACETYLGLUCOSAMINYLTRANSFERASE"/>
    <property type="match status" value="1"/>
</dbReference>
<evidence type="ECO:0000256" key="3">
    <source>
        <dbReference type="ARBA" id="ARBA00022676"/>
    </source>
</evidence>
<dbReference type="InterPro" id="IPR002659">
    <property type="entry name" value="Glyco_trans_31"/>
</dbReference>
<evidence type="ECO:0000256" key="9">
    <source>
        <dbReference type="ARBA" id="ARBA00023136"/>
    </source>
</evidence>
<evidence type="ECO:0000256" key="12">
    <source>
        <dbReference type="SAM" id="MobiDB-lite"/>
    </source>
</evidence>
<dbReference type="GeneID" id="119736469"/>
<evidence type="ECO:0000256" key="6">
    <source>
        <dbReference type="ARBA" id="ARBA00022968"/>
    </source>
</evidence>
<dbReference type="GO" id="GO:0016758">
    <property type="term" value="F:hexosyltransferase activity"/>
    <property type="evidence" value="ECO:0007669"/>
    <property type="project" value="InterPro"/>
</dbReference>
<evidence type="ECO:0000256" key="2">
    <source>
        <dbReference type="ARBA" id="ARBA00008661"/>
    </source>
</evidence>
<evidence type="ECO:0000256" key="8">
    <source>
        <dbReference type="ARBA" id="ARBA00023034"/>
    </source>
</evidence>
<protein>
    <recommendedName>
        <fullName evidence="11">Hexosyltransferase</fullName>
        <ecNumber evidence="11">2.4.1.-</ecNumber>
    </recommendedName>
</protein>
<evidence type="ECO:0000256" key="5">
    <source>
        <dbReference type="ARBA" id="ARBA00022692"/>
    </source>
</evidence>
<keyword evidence="7" id="KW-1133">Transmembrane helix</keyword>
<dbReference type="Pfam" id="PF01762">
    <property type="entry name" value="Galactosyl_T"/>
    <property type="match status" value="1"/>
</dbReference>
<accession>A0A914ASH8</accession>
<reference evidence="13" key="1">
    <citation type="submission" date="2022-11" db="UniProtKB">
        <authorList>
            <consortium name="EnsemblMetazoa"/>
        </authorList>
    </citation>
    <scope>IDENTIFICATION</scope>
</reference>
<dbReference type="Gene3D" id="3.90.550.50">
    <property type="match status" value="1"/>
</dbReference>
<dbReference type="Proteomes" id="UP000887568">
    <property type="component" value="Unplaced"/>
</dbReference>
<keyword evidence="10" id="KW-0325">Glycoprotein</keyword>
<dbReference type="GO" id="GO:0006493">
    <property type="term" value="P:protein O-linked glycosylation"/>
    <property type="evidence" value="ECO:0007669"/>
    <property type="project" value="TreeGrafter"/>
</dbReference>
<dbReference type="FunFam" id="3.90.550.50:FF:000001">
    <property type="entry name" value="Hexosyltransferase"/>
    <property type="match status" value="1"/>
</dbReference>
<feature type="compositionally biased region" description="Basic and acidic residues" evidence="12">
    <location>
        <begin position="54"/>
        <end position="68"/>
    </location>
</feature>
<evidence type="ECO:0000256" key="10">
    <source>
        <dbReference type="ARBA" id="ARBA00023180"/>
    </source>
</evidence>
<keyword evidence="5" id="KW-0812">Transmembrane</keyword>
<dbReference type="PANTHER" id="PTHR11214:SF314">
    <property type="entry name" value="HEXOSYLTRANSFERASE"/>
    <property type="match status" value="1"/>
</dbReference>
<dbReference type="OrthoDB" id="2139606at2759"/>
<evidence type="ECO:0000256" key="4">
    <source>
        <dbReference type="ARBA" id="ARBA00022679"/>
    </source>
</evidence>
<evidence type="ECO:0000256" key="11">
    <source>
        <dbReference type="RuleBase" id="RU363063"/>
    </source>
</evidence>
<keyword evidence="3 11" id="KW-0328">Glycosyltransferase</keyword>
<feature type="region of interest" description="Disordered" evidence="12">
    <location>
        <begin position="39"/>
        <end position="75"/>
    </location>
</feature>
<dbReference type="GO" id="GO:0000139">
    <property type="term" value="C:Golgi membrane"/>
    <property type="evidence" value="ECO:0007669"/>
    <property type="project" value="UniProtKB-SubCell"/>
</dbReference>
<keyword evidence="9" id="KW-0472">Membrane</keyword>
<dbReference type="EC" id="2.4.1.-" evidence="11"/>
<dbReference type="RefSeq" id="XP_038066414.1">
    <property type="nucleotide sequence ID" value="XM_038210486.1"/>
</dbReference>
<comment type="similarity">
    <text evidence="2 11">Belongs to the glycosyltransferase 31 family.</text>
</comment>
<evidence type="ECO:0000313" key="13">
    <source>
        <dbReference type="EnsemblMetazoa" id="XP_038066414.1"/>
    </source>
</evidence>
<comment type="subcellular location">
    <subcellularLocation>
        <location evidence="1 11">Golgi apparatus membrane</location>
        <topology evidence="1 11">Single-pass type II membrane protein</topology>
    </subcellularLocation>
</comment>